<dbReference type="GO" id="GO:0006310">
    <property type="term" value="P:DNA recombination"/>
    <property type="evidence" value="ECO:0007669"/>
    <property type="project" value="UniProtKB-KW"/>
</dbReference>
<organism evidence="6">
    <name type="scientific">marine metagenome</name>
    <dbReference type="NCBI Taxonomy" id="408172"/>
    <lineage>
        <taxon>unclassified sequences</taxon>
        <taxon>metagenomes</taxon>
        <taxon>ecological metagenomes</taxon>
    </lineage>
</organism>
<evidence type="ECO:0000256" key="2">
    <source>
        <dbReference type="ARBA" id="ARBA00023125"/>
    </source>
</evidence>
<dbReference type="Pfam" id="PF00589">
    <property type="entry name" value="Phage_integrase"/>
    <property type="match status" value="1"/>
</dbReference>
<protein>
    <recommendedName>
        <fullName evidence="7">Tyr recombinase domain-containing protein</fullName>
    </recommendedName>
</protein>
<name>A0A382EVB5_9ZZZZ</name>
<dbReference type="GO" id="GO:0003677">
    <property type="term" value="F:DNA binding"/>
    <property type="evidence" value="ECO:0007669"/>
    <property type="project" value="UniProtKB-KW"/>
</dbReference>
<dbReference type="GO" id="GO:0015074">
    <property type="term" value="P:DNA integration"/>
    <property type="evidence" value="ECO:0007669"/>
    <property type="project" value="UniProtKB-KW"/>
</dbReference>
<dbReference type="PROSITE" id="PS51900">
    <property type="entry name" value="CB"/>
    <property type="match status" value="1"/>
</dbReference>
<gene>
    <name evidence="6" type="ORF">METZ01_LOCUS206757</name>
</gene>
<dbReference type="AlphaFoldDB" id="A0A382EVB5"/>
<dbReference type="InterPro" id="IPR011010">
    <property type="entry name" value="DNA_brk_join_enz"/>
</dbReference>
<accession>A0A382EVB5</accession>
<dbReference type="EMBL" id="UINC01046200">
    <property type="protein sequence ID" value="SVB53903.1"/>
    <property type="molecule type" value="Genomic_DNA"/>
</dbReference>
<feature type="domain" description="Tyr recombinase" evidence="4">
    <location>
        <begin position="110"/>
        <end position="185"/>
    </location>
</feature>
<dbReference type="Gene3D" id="1.10.150.130">
    <property type="match status" value="1"/>
</dbReference>
<dbReference type="Gene3D" id="1.10.443.10">
    <property type="entry name" value="Intergrase catalytic core"/>
    <property type="match status" value="1"/>
</dbReference>
<dbReference type="PANTHER" id="PTHR30349">
    <property type="entry name" value="PHAGE INTEGRASE-RELATED"/>
    <property type="match status" value="1"/>
</dbReference>
<keyword evidence="2" id="KW-0238">DNA-binding</keyword>
<evidence type="ECO:0008006" key="7">
    <source>
        <dbReference type="Google" id="ProtNLM"/>
    </source>
</evidence>
<dbReference type="InterPro" id="IPR050090">
    <property type="entry name" value="Tyrosine_recombinase_XerCD"/>
</dbReference>
<feature type="domain" description="Core-binding (CB)" evidence="5">
    <location>
        <begin position="10"/>
        <end position="89"/>
    </location>
</feature>
<evidence type="ECO:0000259" key="4">
    <source>
        <dbReference type="PROSITE" id="PS51898"/>
    </source>
</evidence>
<dbReference type="InterPro" id="IPR002104">
    <property type="entry name" value="Integrase_catalytic"/>
</dbReference>
<dbReference type="PROSITE" id="PS51898">
    <property type="entry name" value="TYR_RECOMBINASE"/>
    <property type="match status" value="1"/>
</dbReference>
<dbReference type="PANTHER" id="PTHR30349:SF41">
    <property type="entry name" value="INTEGRASE_RECOMBINASE PROTEIN MJ0367-RELATED"/>
    <property type="match status" value="1"/>
</dbReference>
<keyword evidence="1" id="KW-0229">DNA integration</keyword>
<sequence>MQKVTKKLISDLKKNKKNYLDQNPSLSFYTIRNQNLDIENFINFLSMNLNEKFDLNLSRKFISEKNKSTSLKSVQRLISHMKSFFTYLTKRGKCEKNYFESIPKPKSNKSLPKIASYKEINELIEIVDTDSELGIRDKSIIELIYSTGMRVSEVNFLNLDDVDINLGQAIVFGKGAKYRTVIFGE</sequence>
<feature type="non-terminal residue" evidence="6">
    <location>
        <position position="185"/>
    </location>
</feature>
<dbReference type="Pfam" id="PF02899">
    <property type="entry name" value="Phage_int_SAM_1"/>
    <property type="match status" value="1"/>
</dbReference>
<dbReference type="InterPro" id="IPR013762">
    <property type="entry name" value="Integrase-like_cat_sf"/>
</dbReference>
<evidence type="ECO:0000259" key="5">
    <source>
        <dbReference type="PROSITE" id="PS51900"/>
    </source>
</evidence>
<dbReference type="InterPro" id="IPR044068">
    <property type="entry name" value="CB"/>
</dbReference>
<dbReference type="InterPro" id="IPR010998">
    <property type="entry name" value="Integrase_recombinase_N"/>
</dbReference>
<reference evidence="6" key="1">
    <citation type="submission" date="2018-05" db="EMBL/GenBank/DDBJ databases">
        <authorList>
            <person name="Lanie J.A."/>
            <person name="Ng W.-L."/>
            <person name="Kazmierczak K.M."/>
            <person name="Andrzejewski T.M."/>
            <person name="Davidsen T.M."/>
            <person name="Wayne K.J."/>
            <person name="Tettelin H."/>
            <person name="Glass J.I."/>
            <person name="Rusch D."/>
            <person name="Podicherti R."/>
            <person name="Tsui H.-C.T."/>
            <person name="Winkler M.E."/>
        </authorList>
    </citation>
    <scope>NUCLEOTIDE SEQUENCE</scope>
</reference>
<evidence type="ECO:0000256" key="1">
    <source>
        <dbReference type="ARBA" id="ARBA00022908"/>
    </source>
</evidence>
<dbReference type="SUPFAM" id="SSF56349">
    <property type="entry name" value="DNA breaking-rejoining enzymes"/>
    <property type="match status" value="1"/>
</dbReference>
<evidence type="ECO:0000256" key="3">
    <source>
        <dbReference type="ARBA" id="ARBA00023172"/>
    </source>
</evidence>
<proteinExistence type="predicted"/>
<evidence type="ECO:0000313" key="6">
    <source>
        <dbReference type="EMBL" id="SVB53903.1"/>
    </source>
</evidence>
<keyword evidence="3" id="KW-0233">DNA recombination</keyword>
<dbReference type="InterPro" id="IPR004107">
    <property type="entry name" value="Integrase_SAM-like_N"/>
</dbReference>